<evidence type="ECO:0000313" key="10">
    <source>
        <dbReference type="Proteomes" id="UP001530377"/>
    </source>
</evidence>
<sequence>MDVDDDHEGRNDNTAESRGRPSSSSTSDAVMGRSRGGGGGGVGGGGGEGGREGGRRGAGRDNGRRFATKMAFASTSFASALFLILFVAYSGWRREGAIWSFGEEGEDHDDYDIRHQLAGIRHAHRRRLDENENDNGGGSANANAVVDGNYTSYRCDDIFVNTPPPSYSGVEGDDVVDTSQYRCQYAKTCEGTGLLLPFMFCRTSLFPTSTWMIILSPPILLGLTLLFRLLGSTADEYFSPSLEMFSVKLGLPPRFAGVTLLALGNGASDVSATFNAIWNDPEDGYKMSLGALTGASMFITTVVAGSVVVANGGMVCRGALLRDVMALGITVVVVASTLAEGSVVPGTESLFISIYVVYVLIVLVADIYHRAVMVPRIKYEMEMREHRRQIEAVRVASLNAGDAWDDLAGGGGGECHDDDLGASSIASEGGGRGRRTGAGGHVIDDDRTLSSAPPVMEDVPMMGCSAPIVKNRALNAVLAALSNYNDVEHDFDDMDFDGGGVCGAGAGAGSGADDAEGAGQRRRPRHDGWGVESTIDGSRSWDRPVVLHGADGILARHPHHHHHPRTDDGTENEDGMDRFNSPYRVMEDMDLVERLCVHDGSTGHPARDWVVAFHDAGQELSVHFRECWSGIVDDEESSGLDKFLMICEYPLTVARELTVSIPCEGSYCRALVALSFSLSPLWLGMYLRNNFEIDLWGWPMAVFMAITCFVGLMVTRYAPGGDGTMATYVAVPIALYGFVVAATWIDSIADRLVALLEFLGIILRIPNSIMGITVLAWGNSMADWSANVTMARKGLANMAITACFAGPVFNILIGLGGGFGVLRNVTGNDVNFVHLSAAINIGFLFCFINCGLVLVSGLAINKGVIPSGYGYAALILYGVYIVTSLSLQFM</sequence>
<feature type="compositionally biased region" description="Gly residues" evidence="6">
    <location>
        <begin position="34"/>
        <end position="48"/>
    </location>
</feature>
<dbReference type="PANTHER" id="PTHR12266:SF0">
    <property type="entry name" value="MITOCHONDRIAL SODIUM_CALCIUM EXCHANGER PROTEIN"/>
    <property type="match status" value="1"/>
</dbReference>
<feature type="transmembrane region" description="Helical" evidence="7">
    <location>
        <begin position="726"/>
        <end position="745"/>
    </location>
</feature>
<dbReference type="GO" id="GO:0016020">
    <property type="term" value="C:membrane"/>
    <property type="evidence" value="ECO:0007669"/>
    <property type="project" value="UniProtKB-SubCell"/>
</dbReference>
<feature type="transmembrane region" description="Helical" evidence="7">
    <location>
        <begin position="834"/>
        <end position="856"/>
    </location>
</feature>
<dbReference type="PANTHER" id="PTHR12266">
    <property type="entry name" value="NA+/CA2+ K+ INDEPENDENT EXCHANGER"/>
    <property type="match status" value="1"/>
</dbReference>
<feature type="domain" description="Sodium/calcium exchanger membrane region" evidence="8">
    <location>
        <begin position="734"/>
        <end position="884"/>
    </location>
</feature>
<dbReference type="InterPro" id="IPR004837">
    <property type="entry name" value="NaCa_Exmemb"/>
</dbReference>
<keyword evidence="4 7" id="KW-1133">Transmembrane helix</keyword>
<keyword evidence="2" id="KW-0813">Transport</keyword>
<feature type="transmembrane region" description="Helical" evidence="7">
    <location>
        <begin position="70"/>
        <end position="92"/>
    </location>
</feature>
<feature type="transmembrane region" description="Helical" evidence="7">
    <location>
        <begin position="288"/>
        <end position="312"/>
    </location>
</feature>
<protein>
    <recommendedName>
        <fullName evidence="8">Sodium/calcium exchanger membrane region domain-containing protein</fullName>
    </recommendedName>
</protein>
<proteinExistence type="predicted"/>
<dbReference type="EMBL" id="JALLPB020000040">
    <property type="protein sequence ID" value="KAL3823329.1"/>
    <property type="molecule type" value="Genomic_DNA"/>
</dbReference>
<comment type="caution">
    <text evidence="9">The sequence shown here is derived from an EMBL/GenBank/DDBJ whole genome shotgun (WGS) entry which is preliminary data.</text>
</comment>
<evidence type="ECO:0000256" key="7">
    <source>
        <dbReference type="SAM" id="Phobius"/>
    </source>
</evidence>
<feature type="compositionally biased region" description="Basic and acidic residues" evidence="6">
    <location>
        <begin position="49"/>
        <end position="62"/>
    </location>
</feature>
<keyword evidence="5 7" id="KW-0472">Membrane</keyword>
<dbReference type="InterPro" id="IPR051359">
    <property type="entry name" value="CaCA_antiporter"/>
</dbReference>
<dbReference type="Gene3D" id="1.20.1420.30">
    <property type="entry name" value="NCX, central ion-binding region"/>
    <property type="match status" value="2"/>
</dbReference>
<organism evidence="9 10">
    <name type="scientific">Cyclostephanos tholiformis</name>
    <dbReference type="NCBI Taxonomy" id="382380"/>
    <lineage>
        <taxon>Eukaryota</taxon>
        <taxon>Sar</taxon>
        <taxon>Stramenopiles</taxon>
        <taxon>Ochrophyta</taxon>
        <taxon>Bacillariophyta</taxon>
        <taxon>Coscinodiscophyceae</taxon>
        <taxon>Thalassiosirophycidae</taxon>
        <taxon>Stephanodiscales</taxon>
        <taxon>Stephanodiscaceae</taxon>
        <taxon>Cyclostephanos</taxon>
    </lineage>
</organism>
<feature type="transmembrane region" description="Helical" evidence="7">
    <location>
        <begin position="324"/>
        <end position="344"/>
    </location>
</feature>
<accession>A0ABD3SFJ7</accession>
<dbReference type="Proteomes" id="UP001530377">
    <property type="component" value="Unassembled WGS sequence"/>
</dbReference>
<feature type="region of interest" description="Disordered" evidence="6">
    <location>
        <begin position="507"/>
        <end position="535"/>
    </location>
</feature>
<feature type="transmembrane region" description="Helical" evidence="7">
    <location>
        <begin position="695"/>
        <end position="714"/>
    </location>
</feature>
<keyword evidence="3 7" id="KW-0812">Transmembrane</keyword>
<feature type="transmembrane region" description="Helical" evidence="7">
    <location>
        <begin position="868"/>
        <end position="887"/>
    </location>
</feature>
<feature type="compositionally biased region" description="Basic and acidic residues" evidence="6">
    <location>
        <begin position="7"/>
        <end position="19"/>
    </location>
</feature>
<gene>
    <name evidence="9" type="ORF">ACHAXA_010464</name>
</gene>
<feature type="domain" description="Sodium/calcium exchanger membrane region" evidence="8">
    <location>
        <begin position="220"/>
        <end position="363"/>
    </location>
</feature>
<name>A0ABD3SFJ7_9STRA</name>
<feature type="region of interest" description="Disordered" evidence="6">
    <location>
        <begin position="422"/>
        <end position="453"/>
    </location>
</feature>
<keyword evidence="10" id="KW-1185">Reference proteome</keyword>
<feature type="transmembrane region" description="Helical" evidence="7">
    <location>
        <begin position="798"/>
        <end position="822"/>
    </location>
</feature>
<evidence type="ECO:0000313" key="9">
    <source>
        <dbReference type="EMBL" id="KAL3823329.1"/>
    </source>
</evidence>
<feature type="transmembrane region" description="Helical" evidence="7">
    <location>
        <begin position="209"/>
        <end position="230"/>
    </location>
</feature>
<dbReference type="InterPro" id="IPR044880">
    <property type="entry name" value="NCX_ion-bd_dom_sf"/>
</dbReference>
<evidence type="ECO:0000256" key="2">
    <source>
        <dbReference type="ARBA" id="ARBA00022448"/>
    </source>
</evidence>
<evidence type="ECO:0000259" key="8">
    <source>
        <dbReference type="Pfam" id="PF01699"/>
    </source>
</evidence>
<dbReference type="AlphaFoldDB" id="A0ABD3SFJ7"/>
<feature type="region of interest" description="Disordered" evidence="6">
    <location>
        <begin position="1"/>
        <end position="62"/>
    </location>
</feature>
<comment type="subcellular location">
    <subcellularLocation>
        <location evidence="1">Membrane</location>
        <topology evidence="1">Multi-pass membrane protein</topology>
    </subcellularLocation>
</comment>
<evidence type="ECO:0000256" key="5">
    <source>
        <dbReference type="ARBA" id="ARBA00023136"/>
    </source>
</evidence>
<evidence type="ECO:0000256" key="1">
    <source>
        <dbReference type="ARBA" id="ARBA00004141"/>
    </source>
</evidence>
<feature type="transmembrane region" description="Helical" evidence="7">
    <location>
        <begin position="752"/>
        <end position="778"/>
    </location>
</feature>
<dbReference type="Pfam" id="PF01699">
    <property type="entry name" value="Na_Ca_ex"/>
    <property type="match status" value="2"/>
</dbReference>
<evidence type="ECO:0000256" key="6">
    <source>
        <dbReference type="SAM" id="MobiDB-lite"/>
    </source>
</evidence>
<feature type="transmembrane region" description="Helical" evidence="7">
    <location>
        <begin position="350"/>
        <end position="368"/>
    </location>
</feature>
<evidence type="ECO:0000256" key="3">
    <source>
        <dbReference type="ARBA" id="ARBA00022692"/>
    </source>
</evidence>
<reference evidence="9 10" key="1">
    <citation type="submission" date="2024-10" db="EMBL/GenBank/DDBJ databases">
        <title>Updated reference genomes for cyclostephanoid diatoms.</title>
        <authorList>
            <person name="Roberts W.R."/>
            <person name="Alverson A.J."/>
        </authorList>
    </citation>
    <scope>NUCLEOTIDE SEQUENCE [LARGE SCALE GENOMIC DNA]</scope>
    <source>
        <strain evidence="9 10">AJA228-03</strain>
    </source>
</reference>
<evidence type="ECO:0000256" key="4">
    <source>
        <dbReference type="ARBA" id="ARBA00022989"/>
    </source>
</evidence>